<reference evidence="1 2" key="1">
    <citation type="submission" date="2017-11" db="EMBL/GenBank/DDBJ databases">
        <title>Comparative genomic analysis of Holospora spp., intranuclear symbionts of paramecia.</title>
        <authorList>
            <person name="Garushyants S.K."/>
            <person name="Beliavskaya A."/>
            <person name="Malko D.B."/>
            <person name="Logacheva M.D."/>
            <person name="Rautian M.S."/>
            <person name="Gelfand M.S."/>
        </authorList>
    </citation>
    <scope>NUCLEOTIDE SEQUENCE [LARGE SCALE GENOMIC DNA]</scope>
    <source>
        <strain evidence="2">02AZ16</strain>
    </source>
</reference>
<gene>
    <name evidence="1" type="ORF">HCUR_00627</name>
</gene>
<proteinExistence type="predicted"/>
<protein>
    <submittedName>
        <fullName evidence="1">Uncharacterized protein</fullName>
    </submittedName>
</protein>
<keyword evidence="2" id="KW-1185">Reference proteome</keyword>
<comment type="caution">
    <text evidence="1">The sequence shown here is derived from an EMBL/GenBank/DDBJ whole genome shotgun (WGS) entry which is preliminary data.</text>
</comment>
<dbReference type="RefSeq" id="WP_207760891.1">
    <property type="nucleotide sequence ID" value="NZ_PHHC01000080.1"/>
</dbReference>
<sequence>MNYAMQQIVSMSKIHSVAAVKSDFFESLNLFARQQHSHYLLKQALQKKIEFLFLLFYF</sequence>
<dbReference type="EMBL" id="PHHC01000080">
    <property type="protein sequence ID" value="PPE03850.1"/>
    <property type="molecule type" value="Genomic_DNA"/>
</dbReference>
<name>A0A2S5R974_9PROT</name>
<accession>A0A2S5R974</accession>
<dbReference type="Proteomes" id="UP000239425">
    <property type="component" value="Unassembled WGS sequence"/>
</dbReference>
<evidence type="ECO:0000313" key="2">
    <source>
        <dbReference type="Proteomes" id="UP000239425"/>
    </source>
</evidence>
<dbReference type="AlphaFoldDB" id="A0A2S5R974"/>
<evidence type="ECO:0000313" key="1">
    <source>
        <dbReference type="EMBL" id="PPE03850.1"/>
    </source>
</evidence>
<organism evidence="1 2">
    <name type="scientific">Holospora curviuscula</name>
    <dbReference type="NCBI Taxonomy" id="1082868"/>
    <lineage>
        <taxon>Bacteria</taxon>
        <taxon>Pseudomonadati</taxon>
        <taxon>Pseudomonadota</taxon>
        <taxon>Alphaproteobacteria</taxon>
        <taxon>Holosporales</taxon>
        <taxon>Holosporaceae</taxon>
        <taxon>Holospora</taxon>
    </lineage>
</organism>